<evidence type="ECO:0000313" key="2">
    <source>
        <dbReference type="EMBL" id="RRT42710.1"/>
    </source>
</evidence>
<organism evidence="2 3">
    <name type="scientific">Ensete ventricosum</name>
    <name type="common">Abyssinian banana</name>
    <name type="synonym">Musa ensete</name>
    <dbReference type="NCBI Taxonomy" id="4639"/>
    <lineage>
        <taxon>Eukaryota</taxon>
        <taxon>Viridiplantae</taxon>
        <taxon>Streptophyta</taxon>
        <taxon>Embryophyta</taxon>
        <taxon>Tracheophyta</taxon>
        <taxon>Spermatophyta</taxon>
        <taxon>Magnoliopsida</taxon>
        <taxon>Liliopsida</taxon>
        <taxon>Zingiberales</taxon>
        <taxon>Musaceae</taxon>
        <taxon>Ensete</taxon>
    </lineage>
</organism>
<evidence type="ECO:0000313" key="3">
    <source>
        <dbReference type="Proteomes" id="UP000287651"/>
    </source>
</evidence>
<feature type="compositionally biased region" description="Basic and acidic residues" evidence="1">
    <location>
        <begin position="169"/>
        <end position="180"/>
    </location>
</feature>
<dbReference type="EMBL" id="AMZH03017640">
    <property type="protein sequence ID" value="RRT42710.1"/>
    <property type="molecule type" value="Genomic_DNA"/>
</dbReference>
<evidence type="ECO:0000256" key="1">
    <source>
        <dbReference type="SAM" id="MobiDB-lite"/>
    </source>
</evidence>
<feature type="region of interest" description="Disordered" evidence="1">
    <location>
        <begin position="169"/>
        <end position="196"/>
    </location>
</feature>
<accession>A0A426XTA1</accession>
<dbReference type="Proteomes" id="UP000287651">
    <property type="component" value="Unassembled WGS sequence"/>
</dbReference>
<reference evidence="2 3" key="1">
    <citation type="journal article" date="2014" name="Agronomy (Basel)">
        <title>A Draft Genome Sequence for Ensete ventricosum, the Drought-Tolerant Tree Against Hunger.</title>
        <authorList>
            <person name="Harrison J."/>
            <person name="Moore K.A."/>
            <person name="Paszkiewicz K."/>
            <person name="Jones T."/>
            <person name="Grant M."/>
            <person name="Ambacheew D."/>
            <person name="Muzemil S."/>
            <person name="Studholme D.J."/>
        </authorList>
    </citation>
    <scope>NUCLEOTIDE SEQUENCE [LARGE SCALE GENOMIC DNA]</scope>
</reference>
<protein>
    <submittedName>
        <fullName evidence="2">Uncharacterized protein</fullName>
    </submittedName>
</protein>
<proteinExistence type="predicted"/>
<comment type="caution">
    <text evidence="2">The sequence shown here is derived from an EMBL/GenBank/DDBJ whole genome shotgun (WGS) entry which is preliminary data.</text>
</comment>
<dbReference type="AlphaFoldDB" id="A0A426XTA1"/>
<gene>
    <name evidence="2" type="ORF">B296_00050773</name>
</gene>
<sequence>MHVKQSQSGAPRWPSPHSSANFAGGGPSSLPPAEETNVPAPMPNRYWRLFNDPGFSPPIVNPRSPMVSIEAFLCLTHQVQALARMMQTIIPHIPQLMQMLASHQLVAPWQAPQQGVPQSPLVRREQPNNKGPHRPPTKVTSDNLNASLVQPVSQEQLRQVNQRLDEVQREFDKSKEEIGESSKGGSPFIPEIQDKPVPANFRLPALESYDGSSDPSEHIMAFQA</sequence>
<feature type="region of interest" description="Disordered" evidence="1">
    <location>
        <begin position="111"/>
        <end position="143"/>
    </location>
</feature>
<feature type="region of interest" description="Disordered" evidence="1">
    <location>
        <begin position="1"/>
        <end position="38"/>
    </location>
</feature>
<name>A0A426XTA1_ENSVE</name>